<dbReference type="Proteomes" id="UP001161247">
    <property type="component" value="Chromosome 2"/>
</dbReference>
<evidence type="ECO:0000256" key="3">
    <source>
        <dbReference type="ARBA" id="ARBA00022589"/>
    </source>
</evidence>
<feature type="compositionally biased region" description="Polar residues" evidence="6">
    <location>
        <begin position="19"/>
        <end position="30"/>
    </location>
</feature>
<dbReference type="Pfam" id="PF02458">
    <property type="entry name" value="Transferase"/>
    <property type="match status" value="1"/>
</dbReference>
<evidence type="ECO:0000313" key="8">
    <source>
        <dbReference type="Proteomes" id="UP001161247"/>
    </source>
</evidence>
<keyword evidence="8" id="KW-1185">Reference proteome</keyword>
<protein>
    <submittedName>
        <fullName evidence="7">OLC1v1032992C1</fullName>
    </submittedName>
</protein>
<dbReference type="PANTHER" id="PTHR31623:SF17">
    <property type="entry name" value="F21J9.9"/>
    <property type="match status" value="1"/>
</dbReference>
<evidence type="ECO:0000256" key="1">
    <source>
        <dbReference type="ARBA" id="ARBA00009861"/>
    </source>
</evidence>
<evidence type="ECO:0000313" key="7">
    <source>
        <dbReference type="EMBL" id="CAI9096779.1"/>
    </source>
</evidence>
<dbReference type="GO" id="GO:0016746">
    <property type="term" value="F:acyltransferase activity"/>
    <property type="evidence" value="ECO:0007669"/>
    <property type="project" value="UniProtKB-KW"/>
</dbReference>
<evidence type="ECO:0000256" key="5">
    <source>
        <dbReference type="ARBA" id="ARBA00023315"/>
    </source>
</evidence>
<dbReference type="EMBL" id="OX459119">
    <property type="protein sequence ID" value="CAI9096779.1"/>
    <property type="molecule type" value="Genomic_DNA"/>
</dbReference>
<gene>
    <name evidence="7" type="ORF">OLC1_LOCUS7448</name>
</gene>
<sequence>MSNLKISPGAMNNIPPFPDSNNHGSSSTEESGGINIRIISKEAIKPASATPDHLGIHKLSILDQLSPHMYANPLIFFYSNNKQSSRNVDNVIAERREFLRRSLSEALIQFYPLAGKITDNLHVQCNDDGVYYVEAQVQTSLNKFLENPENQLINQLFPYDPSSSELLSETRLMLIQVSFFNCGGFSVGVYISHKVGDALSLMTFIKEWATKAFQHSSNSSSSESGSDQAIHPTFVSPFVFPPDPNLRNDSYLVAPKLVKEDDYVTRRLVFSSEAIARLKSKAMANNSSSVTAIMGALWKAYIETSYACLSPIPKNFILTVQVNLRQRNSPPLPVHSFGNIFWMAFAKYQNSDVLELQSLVNEIKRAIGTIDSGFLQDIKGENKVAKLMGPLKDLREFCSINKVGSFAITSLCKIGVYDADFGWGKPIWSSVGSRRTNIYGLKNLALLMDTRSGDGIEALVTLKGEEMAIFEKNMELLTYASLNPSHL</sequence>
<dbReference type="InterPro" id="IPR023213">
    <property type="entry name" value="CAT-like_dom_sf"/>
</dbReference>
<keyword evidence="4" id="KW-0808">Transferase</keyword>
<comment type="subunit">
    <text evidence="2">Monomer.</text>
</comment>
<evidence type="ECO:0000256" key="4">
    <source>
        <dbReference type="ARBA" id="ARBA00022679"/>
    </source>
</evidence>
<feature type="region of interest" description="Disordered" evidence="6">
    <location>
        <begin position="1"/>
        <end position="32"/>
    </location>
</feature>
<dbReference type="Gene3D" id="3.30.559.10">
    <property type="entry name" value="Chloramphenicol acetyltransferase-like domain"/>
    <property type="match status" value="2"/>
</dbReference>
<dbReference type="AlphaFoldDB" id="A0AAV1CME6"/>
<reference evidence="7" key="1">
    <citation type="submission" date="2023-03" db="EMBL/GenBank/DDBJ databases">
        <authorList>
            <person name="Julca I."/>
        </authorList>
    </citation>
    <scope>NUCLEOTIDE SEQUENCE</scope>
</reference>
<dbReference type="PANTHER" id="PTHR31623">
    <property type="entry name" value="F21J9.9"/>
    <property type="match status" value="1"/>
</dbReference>
<comment type="similarity">
    <text evidence="1">Belongs to the plant acyltransferase family.</text>
</comment>
<evidence type="ECO:0000256" key="2">
    <source>
        <dbReference type="ARBA" id="ARBA00011245"/>
    </source>
</evidence>
<dbReference type="GO" id="GO:0009820">
    <property type="term" value="P:alkaloid metabolic process"/>
    <property type="evidence" value="ECO:0007669"/>
    <property type="project" value="UniProtKB-KW"/>
</dbReference>
<organism evidence="7 8">
    <name type="scientific">Oldenlandia corymbosa var. corymbosa</name>
    <dbReference type="NCBI Taxonomy" id="529605"/>
    <lineage>
        <taxon>Eukaryota</taxon>
        <taxon>Viridiplantae</taxon>
        <taxon>Streptophyta</taxon>
        <taxon>Embryophyta</taxon>
        <taxon>Tracheophyta</taxon>
        <taxon>Spermatophyta</taxon>
        <taxon>Magnoliopsida</taxon>
        <taxon>eudicotyledons</taxon>
        <taxon>Gunneridae</taxon>
        <taxon>Pentapetalae</taxon>
        <taxon>asterids</taxon>
        <taxon>lamiids</taxon>
        <taxon>Gentianales</taxon>
        <taxon>Rubiaceae</taxon>
        <taxon>Rubioideae</taxon>
        <taxon>Spermacoceae</taxon>
        <taxon>Hedyotis-Oldenlandia complex</taxon>
        <taxon>Oldenlandia</taxon>
    </lineage>
</organism>
<proteinExistence type="inferred from homology"/>
<keyword evidence="5" id="KW-0012">Acyltransferase</keyword>
<evidence type="ECO:0000256" key="6">
    <source>
        <dbReference type="SAM" id="MobiDB-lite"/>
    </source>
</evidence>
<keyword evidence="3" id="KW-0017">Alkaloid metabolism</keyword>
<accession>A0AAV1CME6</accession>
<name>A0AAV1CME6_OLDCO</name>